<dbReference type="Gene3D" id="1.10.630.10">
    <property type="entry name" value="Cytochrome P450"/>
    <property type="match status" value="1"/>
</dbReference>
<dbReference type="EMBL" id="JBFXLS010000100">
    <property type="protein sequence ID" value="KAL2816598.1"/>
    <property type="molecule type" value="Genomic_DNA"/>
</dbReference>
<dbReference type="InterPro" id="IPR036396">
    <property type="entry name" value="Cyt_P450_sf"/>
</dbReference>
<gene>
    <name evidence="1" type="ORF">BDW59DRAFT_9664</name>
</gene>
<protein>
    <submittedName>
        <fullName evidence="1">Uncharacterized protein</fullName>
    </submittedName>
</protein>
<comment type="caution">
    <text evidence="1">The sequence shown here is derived from an EMBL/GenBank/DDBJ whole genome shotgun (WGS) entry which is preliminary data.</text>
</comment>
<proteinExistence type="predicted"/>
<dbReference type="Proteomes" id="UP001610335">
    <property type="component" value="Unassembled WGS sequence"/>
</dbReference>
<sequence length="82" mass="9079">MYQGVDAPSPPDCRRTPSRGLRVSCDNYRELSLCDYPCSESATRSSANFHAPESFIPDRWLEGSGCISAFFFSTHRNCIGPG</sequence>
<reference evidence="1 2" key="1">
    <citation type="submission" date="2024-07" db="EMBL/GenBank/DDBJ databases">
        <title>Section-level genome sequencing and comparative genomics of Aspergillus sections Usti and Cavernicolus.</title>
        <authorList>
            <consortium name="Lawrence Berkeley National Laboratory"/>
            <person name="Nybo J.L."/>
            <person name="Vesth T.C."/>
            <person name="Theobald S."/>
            <person name="Frisvad J.C."/>
            <person name="Larsen T.O."/>
            <person name="Kjaerboelling I."/>
            <person name="Rothschild-Mancinelli K."/>
            <person name="Lyhne E.K."/>
            <person name="Kogle M.E."/>
            <person name="Barry K."/>
            <person name="Clum A."/>
            <person name="Na H."/>
            <person name="Ledsgaard L."/>
            <person name="Lin J."/>
            <person name="Lipzen A."/>
            <person name="Kuo A."/>
            <person name="Riley R."/>
            <person name="Mondo S."/>
            <person name="LaButti K."/>
            <person name="Haridas S."/>
            <person name="Pangalinan J."/>
            <person name="Salamov A.A."/>
            <person name="Simmons B.A."/>
            <person name="Magnuson J.K."/>
            <person name="Chen J."/>
            <person name="Drula E."/>
            <person name="Henrissat B."/>
            <person name="Wiebenga A."/>
            <person name="Lubbers R.J."/>
            <person name="Gomes A.C."/>
            <person name="Makela M.R."/>
            <person name="Stajich J."/>
            <person name="Grigoriev I.V."/>
            <person name="Mortensen U.H."/>
            <person name="De vries R.P."/>
            <person name="Baker S.E."/>
            <person name="Andersen M.R."/>
        </authorList>
    </citation>
    <scope>NUCLEOTIDE SEQUENCE [LARGE SCALE GENOMIC DNA]</scope>
    <source>
        <strain evidence="1 2">CBS 600.67</strain>
    </source>
</reference>
<organism evidence="1 2">
    <name type="scientific">Aspergillus cavernicola</name>
    <dbReference type="NCBI Taxonomy" id="176166"/>
    <lineage>
        <taxon>Eukaryota</taxon>
        <taxon>Fungi</taxon>
        <taxon>Dikarya</taxon>
        <taxon>Ascomycota</taxon>
        <taxon>Pezizomycotina</taxon>
        <taxon>Eurotiomycetes</taxon>
        <taxon>Eurotiomycetidae</taxon>
        <taxon>Eurotiales</taxon>
        <taxon>Aspergillaceae</taxon>
        <taxon>Aspergillus</taxon>
        <taxon>Aspergillus subgen. Nidulantes</taxon>
    </lineage>
</organism>
<name>A0ABR4HPG6_9EURO</name>
<keyword evidence="2" id="KW-1185">Reference proteome</keyword>
<evidence type="ECO:0000313" key="1">
    <source>
        <dbReference type="EMBL" id="KAL2816598.1"/>
    </source>
</evidence>
<accession>A0ABR4HPG6</accession>
<evidence type="ECO:0000313" key="2">
    <source>
        <dbReference type="Proteomes" id="UP001610335"/>
    </source>
</evidence>
<dbReference type="SUPFAM" id="SSF48264">
    <property type="entry name" value="Cytochrome P450"/>
    <property type="match status" value="1"/>
</dbReference>